<sequence length="779" mass="84841">MGAVNNGVVPTKAIVEQVRARMKEHNLDAYLVPSEDEHASEYPAVSDLLRGYVTGFNGSAGTALLTHDDALLFTDGRYFLQASQQLEPGVWTLMKMGEPEVPTWQEWLVARLPVHARIGVDPKVIGVEEAQKLISDLQASDMEFVPLADNLVAQVWHDRPERPQEQILALPDSITGRSFDKKIQDLRQQLQGVGAYGFVATMLDEVAWLFNLRGKDVPYNPVFFTFAIVTMDRTVLYVNDAQLTADVREHLGASVVVRPYAAFYDDLRAMESQLQPGQKMLIGKRASYAVFQALGAKRAMVGRSLVVDAKSIKNLVEQDGFREAHLRDGAALVSYFAWLEEALQRGDTVTETQGANKLTEFREKQAEFQGLSFTTISSTGPNGAIIHYSPPEEGSPAIDRDALYLCDSGAHFPFGTTDVTRTLHFGTPTAEQRRCFTRVLQGNIAIDRLIFPYNTTGYVIDALARAPGWRDHLEYRHGTGHGVGHFLNVHEPPMGIGTRIAFNETGLKPGMVISNEPGYYLDGEWGIRIENLVMYVTPHSPQRPAALPAVRYARAAHEQGLLALRAHHHVPDPGQAHRRVAALRGRARVGQCVPRRGVRQAPAAARKAGRCARGCVAAQGVWCACVDDVGLLTAARRPARSSCGSSTSTRATASAAHRRRRVRRPDVLGACVCQSPTSRRRVRRPDVLGACVCQSPTSLRRVSQRPPAGCCLAHGARASCAAQPTAPAPWWAPHCGSACGAATLRPSGAVLDRAAGTAARTHRAACHVWGAVPAVDCAG</sequence>
<dbReference type="InterPro" id="IPR000587">
    <property type="entry name" value="Creatinase_N"/>
</dbReference>
<evidence type="ECO:0000259" key="2">
    <source>
        <dbReference type="Pfam" id="PF00557"/>
    </source>
</evidence>
<dbReference type="SUPFAM" id="SSF53092">
    <property type="entry name" value="Creatinase/prolidase N-terminal domain"/>
    <property type="match status" value="1"/>
</dbReference>
<dbReference type="Pfam" id="PF01321">
    <property type="entry name" value="Creatinase_N"/>
    <property type="match status" value="1"/>
</dbReference>
<evidence type="ECO:0000259" key="3">
    <source>
        <dbReference type="Pfam" id="PF01321"/>
    </source>
</evidence>
<accession>A0ABY8ENL6</accession>
<dbReference type="EC" id="3.4.11.9" evidence="4"/>
<dbReference type="CDD" id="cd01085">
    <property type="entry name" value="APP"/>
    <property type="match status" value="1"/>
</dbReference>
<feature type="domain" description="Peptidase M24" evidence="2">
    <location>
        <begin position="320"/>
        <end position="534"/>
    </location>
</feature>
<organism evidence="4 5">
    <name type="scientific">Malassezia furfur</name>
    <name type="common">Pityriasis versicolor infection agent</name>
    <name type="synonym">Pityrosporum furfur</name>
    <dbReference type="NCBI Taxonomy" id="55194"/>
    <lineage>
        <taxon>Eukaryota</taxon>
        <taxon>Fungi</taxon>
        <taxon>Dikarya</taxon>
        <taxon>Basidiomycota</taxon>
        <taxon>Ustilaginomycotina</taxon>
        <taxon>Malasseziomycetes</taxon>
        <taxon>Malasseziales</taxon>
        <taxon>Malasseziaceae</taxon>
        <taxon>Malassezia</taxon>
    </lineage>
</organism>
<name>A0ABY8ENL6_MALFU</name>
<feature type="compositionally biased region" description="Low complexity" evidence="1">
    <location>
        <begin position="640"/>
        <end position="655"/>
    </location>
</feature>
<evidence type="ECO:0000313" key="4">
    <source>
        <dbReference type="EMBL" id="WFD46494.1"/>
    </source>
</evidence>
<dbReference type="InterPro" id="IPR036005">
    <property type="entry name" value="Creatinase/aminopeptidase-like"/>
</dbReference>
<reference evidence="4 5" key="1">
    <citation type="journal article" date="2020" name="Elife">
        <title>Loss of centromere function drives karyotype evolution in closely related Malassezia species.</title>
        <authorList>
            <person name="Sankaranarayanan S.R."/>
            <person name="Ianiri G."/>
            <person name="Coelho M.A."/>
            <person name="Reza M.H."/>
            <person name="Thimmappa B.C."/>
            <person name="Ganguly P."/>
            <person name="Vadnala R.N."/>
            <person name="Sun S."/>
            <person name="Siddharthan R."/>
            <person name="Tellgren-Roth C."/>
            <person name="Dawson T.L."/>
            <person name="Heitman J."/>
            <person name="Sanyal K."/>
        </authorList>
    </citation>
    <scope>NUCLEOTIDE SEQUENCE [LARGE SCALE GENOMIC DNA]</scope>
    <source>
        <strain evidence="4">CBS14141</strain>
    </source>
</reference>
<keyword evidence="4" id="KW-0031">Aminopeptidase</keyword>
<dbReference type="InterPro" id="IPR050422">
    <property type="entry name" value="X-Pro_aminopeptidase_P"/>
</dbReference>
<feature type="region of interest" description="Disordered" evidence="1">
    <location>
        <begin position="639"/>
        <end position="661"/>
    </location>
</feature>
<dbReference type="EMBL" id="CP046234">
    <property type="protein sequence ID" value="WFD46494.1"/>
    <property type="molecule type" value="Genomic_DNA"/>
</dbReference>
<keyword evidence="4" id="KW-0645">Protease</keyword>
<dbReference type="InterPro" id="IPR033740">
    <property type="entry name" value="Pept_M24B"/>
</dbReference>
<dbReference type="Gene3D" id="3.90.230.10">
    <property type="entry name" value="Creatinase/methionine aminopeptidase superfamily"/>
    <property type="match status" value="1"/>
</dbReference>
<gene>
    <name evidence="4" type="ORF">GLX27_001130</name>
</gene>
<dbReference type="GO" id="GO:0004177">
    <property type="term" value="F:aminopeptidase activity"/>
    <property type="evidence" value="ECO:0007669"/>
    <property type="project" value="UniProtKB-KW"/>
</dbReference>
<dbReference type="Gene3D" id="3.40.350.10">
    <property type="entry name" value="Creatinase/prolidase N-terminal domain"/>
    <property type="match status" value="2"/>
</dbReference>
<dbReference type="Pfam" id="PF00557">
    <property type="entry name" value="Peptidase_M24"/>
    <property type="match status" value="1"/>
</dbReference>
<dbReference type="InterPro" id="IPR029149">
    <property type="entry name" value="Creatin/AminoP/Spt16_N"/>
</dbReference>
<dbReference type="PANTHER" id="PTHR43763:SF6">
    <property type="entry name" value="XAA-PRO AMINOPEPTIDASE 1"/>
    <property type="match status" value="1"/>
</dbReference>
<evidence type="ECO:0000313" key="5">
    <source>
        <dbReference type="Proteomes" id="UP000818624"/>
    </source>
</evidence>
<dbReference type="PANTHER" id="PTHR43763">
    <property type="entry name" value="XAA-PRO AMINOPEPTIDASE 1"/>
    <property type="match status" value="1"/>
</dbReference>
<feature type="domain" description="Creatinase N-terminal" evidence="3">
    <location>
        <begin position="16"/>
        <end position="148"/>
    </location>
</feature>
<proteinExistence type="predicted"/>
<dbReference type="Pfam" id="PF16189">
    <property type="entry name" value="Creatinase_N_2"/>
    <property type="match status" value="1"/>
</dbReference>
<protein>
    <submittedName>
        <fullName evidence="4">Xaa-Pro aminopeptidase</fullName>
        <ecNumber evidence="4">3.4.11.9</ecNumber>
    </submittedName>
</protein>
<dbReference type="InterPro" id="IPR000994">
    <property type="entry name" value="Pept_M24"/>
</dbReference>
<keyword evidence="4" id="KW-0378">Hydrolase</keyword>
<evidence type="ECO:0000256" key="1">
    <source>
        <dbReference type="SAM" id="MobiDB-lite"/>
    </source>
</evidence>
<dbReference type="Proteomes" id="UP000818624">
    <property type="component" value="Chromosome 1"/>
</dbReference>
<dbReference type="SUPFAM" id="SSF55920">
    <property type="entry name" value="Creatinase/aminopeptidase"/>
    <property type="match status" value="1"/>
</dbReference>
<keyword evidence="5" id="KW-1185">Reference proteome</keyword>